<dbReference type="EMBL" id="QXCT01000002">
    <property type="protein sequence ID" value="MDW9256049.1"/>
    <property type="molecule type" value="Genomic_DNA"/>
</dbReference>
<organism evidence="1 2">
    <name type="scientific">Burkholderia thailandensis</name>
    <dbReference type="NCBI Taxonomy" id="57975"/>
    <lineage>
        <taxon>Bacteria</taxon>
        <taxon>Pseudomonadati</taxon>
        <taxon>Pseudomonadota</taxon>
        <taxon>Betaproteobacteria</taxon>
        <taxon>Burkholderiales</taxon>
        <taxon>Burkholderiaceae</taxon>
        <taxon>Burkholderia</taxon>
        <taxon>pseudomallei group</taxon>
    </lineage>
</organism>
<gene>
    <name evidence="1" type="ORF">C7S16_1870</name>
</gene>
<accession>A0AAW9CZL5</accession>
<evidence type="ECO:0000313" key="2">
    <source>
        <dbReference type="Proteomes" id="UP001272137"/>
    </source>
</evidence>
<protein>
    <submittedName>
        <fullName evidence="1">Uncharacterized protein</fullName>
    </submittedName>
</protein>
<proteinExistence type="predicted"/>
<sequence>MITYVLLFAVYFCTPCRRRHAGRRALIVGIDARRVAAAR</sequence>
<evidence type="ECO:0000313" key="1">
    <source>
        <dbReference type="EMBL" id="MDW9256049.1"/>
    </source>
</evidence>
<name>A0AAW9CZL5_BURTH</name>
<reference evidence="1" key="1">
    <citation type="submission" date="2018-08" db="EMBL/GenBank/DDBJ databases">
        <title>Identification of Burkholderia cepacia strains that express a Burkholderia pseudomallei-like capsular polysaccharide.</title>
        <authorList>
            <person name="Burtnick M.N."/>
            <person name="Vongsouvath M."/>
            <person name="Newton P."/>
            <person name="Wuthiekanun V."/>
            <person name="Limmathurotsakul D."/>
            <person name="Brett P.J."/>
            <person name="Chantratita N."/>
            <person name="Dance D.A."/>
        </authorList>
    </citation>
    <scope>NUCLEOTIDE SEQUENCE</scope>
    <source>
        <strain evidence="1">SBXCC001</strain>
    </source>
</reference>
<dbReference type="Proteomes" id="UP001272137">
    <property type="component" value="Unassembled WGS sequence"/>
</dbReference>
<dbReference type="AlphaFoldDB" id="A0AAW9CZL5"/>
<comment type="caution">
    <text evidence="1">The sequence shown here is derived from an EMBL/GenBank/DDBJ whole genome shotgun (WGS) entry which is preliminary data.</text>
</comment>